<evidence type="ECO:0000313" key="1">
    <source>
        <dbReference type="EMBL" id="TVO78069.1"/>
    </source>
</evidence>
<accession>A0A557RSA0</accession>
<reference evidence="1 2" key="1">
    <citation type="submission" date="2019-07" db="EMBL/GenBank/DDBJ databases">
        <title>The pathways for chlorine oxyanion respiration interact through the shared metabolite chlorate.</title>
        <authorList>
            <person name="Barnum T.P."/>
            <person name="Cheng Y."/>
            <person name="Hill K.A."/>
            <person name="Lucas L.N."/>
            <person name="Carlson H.K."/>
            <person name="Coates J.D."/>
        </authorList>
    </citation>
    <scope>NUCLEOTIDE SEQUENCE [LARGE SCALE GENOMIC DNA]</scope>
    <source>
        <strain evidence="1 2">SFB-1</strain>
    </source>
</reference>
<dbReference type="PANTHER" id="PTHR39324:SF1">
    <property type="entry name" value="CALCIUM DODECIN"/>
    <property type="match status" value="1"/>
</dbReference>
<comment type="caution">
    <text evidence="1">The sequence shown here is derived from an EMBL/GenBank/DDBJ whole genome shotgun (WGS) entry which is preliminary data.</text>
</comment>
<proteinExistence type="predicted"/>
<dbReference type="Pfam" id="PF07311">
    <property type="entry name" value="Dodecin"/>
    <property type="match status" value="1"/>
</dbReference>
<dbReference type="SUPFAM" id="SSF89807">
    <property type="entry name" value="Dodecin-like"/>
    <property type="match status" value="1"/>
</dbReference>
<dbReference type="InterPro" id="IPR025543">
    <property type="entry name" value="Dodecin-like"/>
</dbReference>
<dbReference type="AlphaFoldDB" id="A0A557RSA0"/>
<dbReference type="EMBL" id="VMNI01000006">
    <property type="protein sequence ID" value="TVO78069.1"/>
    <property type="molecule type" value="Genomic_DNA"/>
</dbReference>
<dbReference type="Gene3D" id="3.30.1660.10">
    <property type="entry name" value="Flavin-binding protein dodecin"/>
    <property type="match status" value="1"/>
</dbReference>
<protein>
    <submittedName>
        <fullName evidence="1">Dodecin domain-containing protein</fullName>
    </submittedName>
</protein>
<dbReference type="InterPro" id="IPR009923">
    <property type="entry name" value="Dodecin"/>
</dbReference>
<gene>
    <name evidence="1" type="ORF">FHP89_06205</name>
</gene>
<dbReference type="PANTHER" id="PTHR39324">
    <property type="entry name" value="CALCIUM DODECIN"/>
    <property type="match status" value="1"/>
</dbReference>
<evidence type="ECO:0000313" key="2">
    <source>
        <dbReference type="Proteomes" id="UP000318349"/>
    </source>
</evidence>
<dbReference type="Proteomes" id="UP000318349">
    <property type="component" value="Unassembled WGS sequence"/>
</dbReference>
<organism evidence="1 2">
    <name type="scientific">Denitromonas halophila</name>
    <dbReference type="NCBI Taxonomy" id="1629404"/>
    <lineage>
        <taxon>Bacteria</taxon>
        <taxon>Pseudomonadati</taxon>
        <taxon>Pseudomonadota</taxon>
        <taxon>Betaproteobacteria</taxon>
        <taxon>Rhodocyclales</taxon>
        <taxon>Zoogloeaceae</taxon>
        <taxon>Denitromonas</taxon>
    </lineage>
</organism>
<dbReference type="InterPro" id="IPR036694">
    <property type="entry name" value="Dodecin-like_sf"/>
</dbReference>
<sequence>MSVARVTEVIAESKKSFDDAMSSGIARANKTLKNVSGAWIQDQKLVIEKGKIKAYRVTMKVTFVLAD</sequence>
<name>A0A557RSA0_9RHOO</name>